<dbReference type="SUPFAM" id="SSF52540">
    <property type="entry name" value="P-loop containing nucleoside triphosphate hydrolases"/>
    <property type="match status" value="1"/>
</dbReference>
<name>A0A3Q9K6Q7_9ACTN</name>
<dbReference type="GO" id="GO:0005524">
    <property type="term" value="F:ATP binding"/>
    <property type="evidence" value="ECO:0007669"/>
    <property type="project" value="InterPro"/>
</dbReference>
<evidence type="ECO:0000313" key="3">
    <source>
        <dbReference type="EMBL" id="AZS72698.1"/>
    </source>
</evidence>
<dbReference type="InterPro" id="IPR014001">
    <property type="entry name" value="Helicase_ATP-bd"/>
</dbReference>
<dbReference type="PANTHER" id="PTHR47396">
    <property type="entry name" value="TYPE I RESTRICTION ENZYME ECOKI R PROTEIN"/>
    <property type="match status" value="1"/>
</dbReference>
<dbReference type="PROSITE" id="PS51192">
    <property type="entry name" value="HELICASE_ATP_BIND_1"/>
    <property type="match status" value="1"/>
</dbReference>
<keyword evidence="3" id="KW-0378">Hydrolase</keyword>
<dbReference type="Pfam" id="PF04851">
    <property type="entry name" value="ResIII"/>
    <property type="match status" value="1"/>
</dbReference>
<dbReference type="SUPFAM" id="SSF55874">
    <property type="entry name" value="ATPase domain of HSP90 chaperone/DNA topoisomerase II/histidine kinase"/>
    <property type="match status" value="1"/>
</dbReference>
<dbReference type="PANTHER" id="PTHR47396:SF1">
    <property type="entry name" value="ATP-DEPENDENT HELICASE IRC3-RELATED"/>
    <property type="match status" value="1"/>
</dbReference>
<proteinExistence type="predicted"/>
<dbReference type="GO" id="GO:0004386">
    <property type="term" value="F:helicase activity"/>
    <property type="evidence" value="ECO:0007669"/>
    <property type="project" value="UniProtKB-KW"/>
</dbReference>
<protein>
    <submittedName>
        <fullName evidence="3">Helicase</fullName>
    </submittedName>
</protein>
<dbReference type="Proteomes" id="UP000275579">
    <property type="component" value="Chromosome"/>
</dbReference>
<dbReference type="InterPro" id="IPR006935">
    <property type="entry name" value="Helicase/UvrB_N"/>
</dbReference>
<gene>
    <name evidence="3" type="ORF">DDE74_18520</name>
</gene>
<dbReference type="InterPro" id="IPR027417">
    <property type="entry name" value="P-loop_NTPase"/>
</dbReference>
<keyword evidence="3" id="KW-0347">Helicase</keyword>
<dbReference type="InterPro" id="IPR001650">
    <property type="entry name" value="Helicase_C-like"/>
</dbReference>
<dbReference type="NCBIfam" id="NF047352">
    <property type="entry name" value="P_loop_sacsin"/>
    <property type="match status" value="1"/>
</dbReference>
<dbReference type="SMART" id="SM00487">
    <property type="entry name" value="DEXDc"/>
    <property type="match status" value="1"/>
</dbReference>
<dbReference type="RefSeq" id="WP_127151800.1">
    <property type="nucleotide sequence ID" value="NZ_CP029042.1"/>
</dbReference>
<evidence type="ECO:0000313" key="4">
    <source>
        <dbReference type="Proteomes" id="UP000275579"/>
    </source>
</evidence>
<reference evidence="3 4" key="1">
    <citation type="submission" date="2018-04" db="EMBL/GenBank/DDBJ databases">
        <title>Complete genome sequences of Streptomyces lydicus strain WYEC and characterization of antagonistic properties of biological control agents.</title>
        <authorList>
            <person name="Mariita R.M."/>
            <person name="Sello J.K."/>
        </authorList>
    </citation>
    <scope>NUCLEOTIDE SEQUENCE [LARGE SCALE GENOMIC DNA]</scope>
    <source>
        <strain evidence="3 4">WYEC 108</strain>
    </source>
</reference>
<dbReference type="GO" id="GO:0005829">
    <property type="term" value="C:cytosol"/>
    <property type="evidence" value="ECO:0007669"/>
    <property type="project" value="TreeGrafter"/>
</dbReference>
<dbReference type="PROSITE" id="PS51194">
    <property type="entry name" value="HELICASE_CTER"/>
    <property type="match status" value="1"/>
</dbReference>
<sequence length="1578" mass="175517">MSSPISDAADVIGTVLEQSRRILDVYRADPGHVQEHANNERRITQGGYSERQIYELVQNGADESQDRPGRGRIHVLLTDAHLYCANTGAPVTPGGADTILRMAVSRKRGGQIGRFGVGVKSVLSVSDAPRFYSASGCFGFDKAWSAQRIREVVPNLSELEETPVLRMAQPLDLAHDRAEDPILHELMTWASTTVVLPLLHGAAHRLGRDLRNFPSHFMLFSSHMDSVVLEDRRDRHQLHRVLRQTTQDTRKPSTAESNVEPVHTRHLVTEENNGGPGRNERWDVFHVDHSPSEEAQKTAGELHERSLIRLSWAVPGEKVEARKKRGSFWAFFPTHYDTTLTGILNAPWKTPEDRQNLTKSDFNIELLAEAAELIISSLPRLVEKDDPGSYLTLLTARGREASQWGDEALSRKVLEAAARLPSLPDQRGTLRRPQELRLHPEDLQEKWLELWAEYPGHPVDWCHRSVESRERRSRARDIMELAGVRPASVTEWLEALVADRTPAASALALRIVADMESAHCTRAVDARVLLTEQGDLIAPALGRGRVYRRSPLAGSGLQGDMTYVHPEVVADDNARHALEALGIPEADAEGRFKAVLDRGFDSYGRTGWEEFWTLLRQAGAGRAAVAIRAKFPAPSLVIKVRTADGAFRPIRDAFLAGPVVPGDGSRDAELLVDPDFHSADLTVLRELGATDRPVINCDPRADDWFHEYLDKVHKLYYKSLPSSARRPSPKTLLVSGANPAGPLHLLPRLSPEGRAAFVMHLPRHGLVQNWTLQVGSHRNSPQQVYSPIMWMLWQKGVVPTSLGDRRPSACLSPAADVDPKLLPVASIDADTARVLRLTADLASVPEALWEELFRRIHDSADAEFVGSAYALLTGRDVDGIPWPEDTLTRCQVGEEWTTRNDEEIAVTADREQYRILVRESVPALLVPTVEDAERMIADWPLKAPSELLQEELDCVVLGDPVQLTDLYPRLRQRLPRGTLWQLSHCSHLARVVRTPDGKREEPLTEARDADTVLLCGPDDELAVLCAVDRVLELRLGEPGCRAMLAQQQKDRENEQFLKVRQEPDPARKLLLALGAERLREELPPGLLLADEELNGQAPDELRIAQLVIATHGEEVLRQLSLALTKAGFDAPRRWTGGHAARSFVKTYGFPAEWAGDQEASQAPPPFETVQGPRKPRPLHQYQMRLVANMYQHLVQRDEKRSMLQIPTGAGKTRIAVEATVQAIADGVLQGPILWIAQSAELCEQAIETWKFVWSQTGPEQNLRISRMWGGVAAEPTTTGPQVVVAVDDTLSRHLDTEPYAWLRDAALVIVDEAHFAVPKTYTKILDALGIDQHRTSRHLVGLTATAFRGSSEEETRRLAARFGHKRLDRDVFDGDDPYPHLQELGVLAQVEQRELPGGNYSLSPDQIAQVMSNNSMTLPAAVTARMARDVGRTKRIVEEIERLPQHWPVLVFGTSVEHAQVLAALLNESGITAAPVDSTTPTGVRNRRIDAFRNGKIQVLTNYNVLTQGFDAPAVRAVVVARPTFSPNTYVQMIGRGLRGPLNGGKDSCLILNVRDNIENFGRDLAYTEFEHLWEGNG</sequence>
<keyword evidence="3" id="KW-0547">Nucleotide-binding</keyword>
<dbReference type="Pfam" id="PF00271">
    <property type="entry name" value="Helicase_C"/>
    <property type="match status" value="1"/>
</dbReference>
<evidence type="ECO:0000259" key="1">
    <source>
        <dbReference type="PROSITE" id="PS51192"/>
    </source>
</evidence>
<dbReference type="InterPro" id="IPR036890">
    <property type="entry name" value="HATPase_C_sf"/>
</dbReference>
<organism evidence="3 4">
    <name type="scientific">Streptomyces lydicus</name>
    <dbReference type="NCBI Taxonomy" id="47763"/>
    <lineage>
        <taxon>Bacteria</taxon>
        <taxon>Bacillati</taxon>
        <taxon>Actinomycetota</taxon>
        <taxon>Actinomycetes</taxon>
        <taxon>Kitasatosporales</taxon>
        <taxon>Streptomycetaceae</taxon>
        <taxon>Streptomyces</taxon>
    </lineage>
</organism>
<dbReference type="InterPro" id="IPR050742">
    <property type="entry name" value="Helicase_Restrict-Modif_Enz"/>
</dbReference>
<dbReference type="GO" id="GO:0003677">
    <property type="term" value="F:DNA binding"/>
    <property type="evidence" value="ECO:0007669"/>
    <property type="project" value="InterPro"/>
</dbReference>
<dbReference type="GO" id="GO:0016787">
    <property type="term" value="F:hydrolase activity"/>
    <property type="evidence" value="ECO:0007669"/>
    <property type="project" value="InterPro"/>
</dbReference>
<evidence type="ECO:0000259" key="2">
    <source>
        <dbReference type="PROSITE" id="PS51194"/>
    </source>
</evidence>
<keyword evidence="3" id="KW-0067">ATP-binding</keyword>
<feature type="domain" description="Helicase ATP-binding" evidence="1">
    <location>
        <begin position="1192"/>
        <end position="1364"/>
    </location>
</feature>
<dbReference type="EMBL" id="CP029042">
    <property type="protein sequence ID" value="AZS72698.1"/>
    <property type="molecule type" value="Genomic_DNA"/>
</dbReference>
<dbReference type="Gene3D" id="3.40.50.300">
    <property type="entry name" value="P-loop containing nucleotide triphosphate hydrolases"/>
    <property type="match status" value="2"/>
</dbReference>
<dbReference type="SMART" id="SM00490">
    <property type="entry name" value="HELICc"/>
    <property type="match status" value="1"/>
</dbReference>
<feature type="domain" description="Helicase C-terminal" evidence="2">
    <location>
        <begin position="1435"/>
        <end position="1578"/>
    </location>
</feature>
<accession>A0A3Q9K6Q7</accession>